<dbReference type="EMBL" id="JAGDFM010000213">
    <property type="protein sequence ID" value="KAG7382291.1"/>
    <property type="molecule type" value="Genomic_DNA"/>
</dbReference>
<accession>A0A8T1VMC6</accession>
<reference evidence="1" key="1">
    <citation type="submission" date="2021-02" db="EMBL/GenBank/DDBJ databases">
        <authorList>
            <person name="Palmer J.M."/>
        </authorList>
    </citation>
    <scope>NUCLEOTIDE SEQUENCE</scope>
    <source>
        <strain evidence="1">SCRP734</strain>
    </source>
</reference>
<keyword evidence="2" id="KW-1185">Reference proteome</keyword>
<protein>
    <submittedName>
        <fullName evidence="1">Uncharacterized protein</fullName>
    </submittedName>
</protein>
<evidence type="ECO:0000313" key="2">
    <source>
        <dbReference type="Proteomes" id="UP000694044"/>
    </source>
</evidence>
<proteinExistence type="predicted"/>
<dbReference type="Proteomes" id="UP000694044">
    <property type="component" value="Unassembled WGS sequence"/>
</dbReference>
<dbReference type="AlphaFoldDB" id="A0A8T1VMC6"/>
<organism evidence="1 2">
    <name type="scientific">Phytophthora pseudosyringae</name>
    <dbReference type="NCBI Taxonomy" id="221518"/>
    <lineage>
        <taxon>Eukaryota</taxon>
        <taxon>Sar</taxon>
        <taxon>Stramenopiles</taxon>
        <taxon>Oomycota</taxon>
        <taxon>Peronosporomycetes</taxon>
        <taxon>Peronosporales</taxon>
        <taxon>Peronosporaceae</taxon>
        <taxon>Phytophthora</taxon>
    </lineage>
</organism>
<gene>
    <name evidence="1" type="ORF">PHYPSEUDO_005079</name>
</gene>
<evidence type="ECO:0000313" key="1">
    <source>
        <dbReference type="EMBL" id="KAG7382291.1"/>
    </source>
</evidence>
<name>A0A8T1VMC6_9STRA</name>
<comment type="caution">
    <text evidence="1">The sequence shown here is derived from an EMBL/GenBank/DDBJ whole genome shotgun (WGS) entry which is preliminary data.</text>
</comment>
<sequence length="165" mass="19015">MLSEGDMLHLSCVDRSTRIFKAPEGENVWATRAAEREERREQMQRRDEIRVLGSLREGQQLDFKKMNEGEVQRMLDKRGEQIQMESSAELDRAWQAEAATSRPADRLRGSYTPYLVRRKTPLCEPRGSAMMELREKRAQELGLLPQQATDKPSADVVFIDDYAVS</sequence>